<evidence type="ECO:0000313" key="1">
    <source>
        <dbReference type="EMBL" id="CAB4196558.1"/>
    </source>
</evidence>
<proteinExistence type="predicted"/>
<gene>
    <name evidence="1" type="ORF">UFOVP1290_78</name>
</gene>
<sequence>MSDLKPGDRISCRVRFNCIINPYDPDYDQVKTFEIVSKDDFGCFVYIPYYLYFNDSQIADSYLCKLLNIDNRFMNEKILYVQDKMIYKIVSILDGCFCAMCHEFYQFSEPNQKDGTLICWSCR</sequence>
<protein>
    <submittedName>
        <fullName evidence="1">Uncharacterized protein</fullName>
    </submittedName>
</protein>
<dbReference type="EMBL" id="LR797252">
    <property type="protein sequence ID" value="CAB4196558.1"/>
    <property type="molecule type" value="Genomic_DNA"/>
</dbReference>
<reference evidence="1" key="1">
    <citation type="submission" date="2020-05" db="EMBL/GenBank/DDBJ databases">
        <authorList>
            <person name="Chiriac C."/>
            <person name="Salcher M."/>
            <person name="Ghai R."/>
            <person name="Kavagutti S V."/>
        </authorList>
    </citation>
    <scope>NUCLEOTIDE SEQUENCE</scope>
</reference>
<organism evidence="1">
    <name type="scientific">uncultured Caudovirales phage</name>
    <dbReference type="NCBI Taxonomy" id="2100421"/>
    <lineage>
        <taxon>Viruses</taxon>
        <taxon>Duplodnaviria</taxon>
        <taxon>Heunggongvirae</taxon>
        <taxon>Uroviricota</taxon>
        <taxon>Caudoviricetes</taxon>
        <taxon>Peduoviridae</taxon>
        <taxon>Maltschvirus</taxon>
        <taxon>Maltschvirus maltsch</taxon>
    </lineage>
</organism>
<accession>A0A6J5RSA6</accession>
<name>A0A6J5RSA6_9CAUD</name>